<dbReference type="Gene3D" id="3.40.640.10">
    <property type="entry name" value="Type I PLP-dependent aspartate aminotransferase-like (Major domain)"/>
    <property type="match status" value="1"/>
</dbReference>
<keyword evidence="4 7" id="KW-0808">Transferase</keyword>
<evidence type="ECO:0000313" key="8">
    <source>
        <dbReference type="Proteomes" id="UP000035352"/>
    </source>
</evidence>
<dbReference type="NCBIfam" id="NF005393">
    <property type="entry name" value="PRK06938.1"/>
    <property type="match status" value="1"/>
</dbReference>
<dbReference type="KEGG" id="pbh:AAW51_2781"/>
<dbReference type="PATRIC" id="fig|413882.6.peg.2903"/>
<dbReference type="PIRSF" id="PIRSF000521">
    <property type="entry name" value="Transaminase_4ab_Lys_Orn"/>
    <property type="match status" value="1"/>
</dbReference>
<dbReference type="Proteomes" id="UP000035352">
    <property type="component" value="Chromosome"/>
</dbReference>
<evidence type="ECO:0000256" key="5">
    <source>
        <dbReference type="ARBA" id="ARBA00022898"/>
    </source>
</evidence>
<reference evidence="7 8" key="1">
    <citation type="submission" date="2015-05" db="EMBL/GenBank/DDBJ databases">
        <authorList>
            <person name="Tang B."/>
            <person name="Yu Y."/>
        </authorList>
    </citation>
    <scope>NUCLEOTIDE SEQUENCE [LARGE SCALE GENOMIC DNA]</scope>
    <source>
        <strain evidence="7 8">DSM 7029</strain>
    </source>
</reference>
<name>A0A0G3BJC1_9BURK</name>
<keyword evidence="3 7" id="KW-0032">Aminotransferase</keyword>
<evidence type="ECO:0000256" key="2">
    <source>
        <dbReference type="ARBA" id="ARBA00008954"/>
    </source>
</evidence>
<dbReference type="InterPro" id="IPR004637">
    <property type="entry name" value="Dat"/>
</dbReference>
<dbReference type="InterPro" id="IPR015424">
    <property type="entry name" value="PyrdxlP-dep_Trfase"/>
</dbReference>
<proteinExistence type="inferred from homology"/>
<dbReference type="GO" id="GO:0008483">
    <property type="term" value="F:transaminase activity"/>
    <property type="evidence" value="ECO:0007669"/>
    <property type="project" value="UniProtKB-KW"/>
</dbReference>
<dbReference type="STRING" id="413882.AAW51_2781"/>
<evidence type="ECO:0000256" key="1">
    <source>
        <dbReference type="ARBA" id="ARBA00001933"/>
    </source>
</evidence>
<dbReference type="PANTHER" id="PTHR43552:SF1">
    <property type="entry name" value="DIAMINOBUTYRATE--2-OXOGLUTARATE AMINOTRANSFERASE"/>
    <property type="match status" value="1"/>
</dbReference>
<dbReference type="NCBIfam" id="TIGR00709">
    <property type="entry name" value="dat"/>
    <property type="match status" value="1"/>
</dbReference>
<dbReference type="AlphaFoldDB" id="A0A0G3BJC1"/>
<dbReference type="PANTHER" id="PTHR43552">
    <property type="entry name" value="DIAMINOBUTYRATE--2-OXOGLUTARATE AMINOTRANSFERASE"/>
    <property type="match status" value="1"/>
</dbReference>
<dbReference type="CDD" id="cd00610">
    <property type="entry name" value="OAT_like"/>
    <property type="match status" value="1"/>
</dbReference>
<comment type="cofactor">
    <cofactor evidence="1">
        <name>pyridoxal 5'-phosphate</name>
        <dbReference type="ChEBI" id="CHEBI:597326"/>
    </cofactor>
</comment>
<protein>
    <submittedName>
        <fullName evidence="7">2,4-diaminobutyrate 4-aminotransferase</fullName>
    </submittedName>
</protein>
<keyword evidence="8" id="KW-1185">Reference proteome</keyword>
<dbReference type="GO" id="GO:0030170">
    <property type="term" value="F:pyridoxal phosphate binding"/>
    <property type="evidence" value="ECO:0007669"/>
    <property type="project" value="InterPro"/>
</dbReference>
<evidence type="ECO:0000256" key="6">
    <source>
        <dbReference type="RuleBase" id="RU003560"/>
    </source>
</evidence>
<comment type="similarity">
    <text evidence="2 6">Belongs to the class-III pyridoxal-phosphate-dependent aminotransferase family.</text>
</comment>
<evidence type="ECO:0000313" key="7">
    <source>
        <dbReference type="EMBL" id="AKJ29472.1"/>
    </source>
</evidence>
<organism evidence="7 8">
    <name type="scientific">Caldimonas brevitalea</name>
    <dbReference type="NCBI Taxonomy" id="413882"/>
    <lineage>
        <taxon>Bacteria</taxon>
        <taxon>Pseudomonadati</taxon>
        <taxon>Pseudomonadota</taxon>
        <taxon>Betaproteobacteria</taxon>
        <taxon>Burkholderiales</taxon>
        <taxon>Sphaerotilaceae</taxon>
        <taxon>Caldimonas</taxon>
    </lineage>
</organism>
<dbReference type="InterPro" id="IPR015421">
    <property type="entry name" value="PyrdxlP-dep_Trfase_major"/>
</dbReference>
<dbReference type="EMBL" id="CP011371">
    <property type="protein sequence ID" value="AKJ29472.1"/>
    <property type="molecule type" value="Genomic_DNA"/>
</dbReference>
<keyword evidence="5 6" id="KW-0663">Pyridoxal phosphate</keyword>
<dbReference type="InterPro" id="IPR005814">
    <property type="entry name" value="Aminotrans_3"/>
</dbReference>
<evidence type="ECO:0000256" key="3">
    <source>
        <dbReference type="ARBA" id="ARBA00022576"/>
    </source>
</evidence>
<dbReference type="Gene3D" id="3.90.1150.10">
    <property type="entry name" value="Aspartate Aminotransferase, domain 1"/>
    <property type="match status" value="1"/>
</dbReference>
<dbReference type="InterPro" id="IPR049704">
    <property type="entry name" value="Aminotrans_3_PPA_site"/>
</dbReference>
<dbReference type="PROSITE" id="PS00600">
    <property type="entry name" value="AA_TRANSFER_CLASS_3"/>
    <property type="match status" value="1"/>
</dbReference>
<dbReference type="InterPro" id="IPR015422">
    <property type="entry name" value="PyrdxlP-dep_Trfase_small"/>
</dbReference>
<sequence>MPRIMEHVWTEPEPLLTPPGATPALSLQAFRRQGAIELRGNAYLERQAARESNARTYPRRIPLALQQAQGVYLRDTQGQVFIDCLAGAGTLALGHNHPATLEAIRRVLDSGLPLHTLDLTTPVKDRFVEELFDCLPEPLAARGRIQFCGPTGADAIEAALKLVKTATGRRGVWAFSGAYHGMTQGALAITGNLSPKQPFGGSPGDVQFLPYPYDYRCPFGLGGEAGVDAGLHYIEQLLDDPEAGVLPPAAIVVEAVQGEGGVIPAPWRWLQGLREITRRRGVALILDEVQSGFARTGRMFAFEHAGITPDVLVLSKAIGGGLPLSVVVYDESLDAWAPGAHAGTFRGNQLAMAAGTATLQTLRSEQLASHAGAMGERLRGHLLQLQRDHACIGQVRGTGLMLGMEIVDPEPPATRTGAHPPDTALARSLQQQCLRQGVILELGGRHGAVVRLLPPLIITAEEIDIVAERIERALRAARLERQRAKAAATV</sequence>
<accession>A0A0G3BJC1</accession>
<dbReference type="SUPFAM" id="SSF53383">
    <property type="entry name" value="PLP-dependent transferases"/>
    <property type="match status" value="1"/>
</dbReference>
<dbReference type="FunFam" id="3.40.640.10:FF:000091">
    <property type="entry name" value="Diaminobutyrate--2-oxoglutarate aminotransferase"/>
    <property type="match status" value="1"/>
</dbReference>
<dbReference type="Pfam" id="PF00202">
    <property type="entry name" value="Aminotran_3"/>
    <property type="match status" value="1"/>
</dbReference>
<evidence type="ECO:0000256" key="4">
    <source>
        <dbReference type="ARBA" id="ARBA00022679"/>
    </source>
</evidence>
<gene>
    <name evidence="7" type="ORF">AAW51_2781</name>
</gene>